<feature type="compositionally biased region" description="Polar residues" evidence="9">
    <location>
        <begin position="568"/>
        <end position="580"/>
    </location>
</feature>
<evidence type="ECO:0000256" key="3">
    <source>
        <dbReference type="ARBA" id="ARBA00022527"/>
    </source>
</evidence>
<dbReference type="GO" id="GO:0005829">
    <property type="term" value="C:cytosol"/>
    <property type="evidence" value="ECO:0007669"/>
    <property type="project" value="TreeGrafter"/>
</dbReference>
<keyword evidence="5 8" id="KW-0547">Nucleotide-binding</keyword>
<feature type="compositionally biased region" description="Polar residues" evidence="9">
    <location>
        <begin position="532"/>
        <end position="550"/>
    </location>
</feature>
<keyword evidence="6" id="KW-0418">Kinase</keyword>
<dbReference type="PANTHER" id="PTHR47096:SF1">
    <property type="entry name" value="MISSHAPEN LIKE KINASE 1"/>
    <property type="match status" value="1"/>
</dbReference>
<dbReference type="Pfam" id="PF00780">
    <property type="entry name" value="CNH"/>
    <property type="match status" value="1"/>
</dbReference>
<evidence type="ECO:0000313" key="12">
    <source>
        <dbReference type="Ensembl" id="ENSSRHP00000097536.1"/>
    </source>
</evidence>
<comment type="similarity">
    <text evidence="1">Belongs to the protein kinase superfamily. STE Ser/Thr protein kinase family. STE20 subfamily.</text>
</comment>
<dbReference type="SMART" id="SM00036">
    <property type="entry name" value="CNH"/>
    <property type="match status" value="1"/>
</dbReference>
<feature type="region of interest" description="Disordered" evidence="9">
    <location>
        <begin position="529"/>
        <end position="608"/>
    </location>
</feature>
<feature type="region of interest" description="Disordered" evidence="9">
    <location>
        <begin position="451"/>
        <end position="516"/>
    </location>
</feature>
<protein>
    <recommendedName>
        <fullName evidence="2">non-specific serine/threonine protein kinase</fullName>
        <ecNumber evidence="2">2.7.11.1</ecNumber>
    </recommendedName>
</protein>
<keyword evidence="7 8" id="KW-0067">ATP-binding</keyword>
<dbReference type="Gene3D" id="1.10.510.10">
    <property type="entry name" value="Transferase(Phosphotransferase) domain 1"/>
    <property type="match status" value="2"/>
</dbReference>
<reference evidence="12" key="1">
    <citation type="submission" date="2025-08" db="UniProtKB">
        <authorList>
            <consortium name="Ensembl"/>
        </authorList>
    </citation>
    <scope>IDENTIFICATION</scope>
</reference>
<dbReference type="AlphaFoldDB" id="A0A673MXC4"/>
<dbReference type="PROSITE" id="PS00107">
    <property type="entry name" value="PROTEIN_KINASE_ATP"/>
    <property type="match status" value="1"/>
</dbReference>
<name>A0A673MXC4_9TELE</name>
<reference evidence="12" key="2">
    <citation type="submission" date="2025-09" db="UniProtKB">
        <authorList>
            <consortium name="Ensembl"/>
        </authorList>
    </citation>
    <scope>IDENTIFICATION</scope>
</reference>
<dbReference type="Ensembl" id="ENSSRHT00000100189.1">
    <property type="protein sequence ID" value="ENSSRHP00000097536.1"/>
    <property type="gene ID" value="ENSSRHG00000047852.1"/>
</dbReference>
<feature type="compositionally biased region" description="Basic and acidic residues" evidence="9">
    <location>
        <begin position="459"/>
        <end position="468"/>
    </location>
</feature>
<dbReference type="InterPro" id="IPR017441">
    <property type="entry name" value="Protein_kinase_ATP_BS"/>
</dbReference>
<dbReference type="EC" id="2.7.11.1" evidence="2"/>
<keyword evidence="4" id="KW-0808">Transferase</keyword>
<dbReference type="InterPro" id="IPR000719">
    <property type="entry name" value="Prot_kinase_dom"/>
</dbReference>
<feature type="domain" description="CNH" evidence="11">
    <location>
        <begin position="779"/>
        <end position="1066"/>
    </location>
</feature>
<sequence>FGADTDIRGLKKDPAGIFELVEVVGNGTYGQVYKGRHVKTGQLAAIKVMDVTEEEEEEIKAEINMLKKYSHHRNIATYYGAFVKKSPPGHDDQLWLVMEFCGAGSVTDLVKNTKGNSLKEDWIAYICREILRGLSHLHTHKVIHRDIKGQNVLLTENAEVKLVDFGVSAQLDRTVGRRNTFIGTPYWMAPEVIACDENPDSTYDYRSDNWTHGSKKFIDFIEGCLVKSYPSRPSTEQLLKHSFIRDQPTERQVRIQLKDHIDRTRKKRGEKEETEYEYSGSDEEDENRGDERESSSILNVPGESTLRRDFLRLQQENKERSEALKRQQAQLAAQRRDPEEHKRQLLHDRQKRIEEQKEQRRRLEEQQRKEREMVRQQQDKAPHRRLDDMRRDEDRRMAEREQEYKRKQLEEQRQSERLQRQLQQEHAYLVSLQQQQQQQDKKPQMYHYSKNLENNKPAWAREVEERSKLNRQGSPKICTTVSDTNIQSRSESISQSGAAQTPPMQRPVEPQGGQGKMAHLVPLKPYAAPVPRSQSLCDQPTKTMSAFPTQDPSPTPTPRPLHSRELVRQNSDPTSETPAPQTRPVRDDRGPWIRLPEIEQPPKVRQNNHTGFVELIRIGHLKQHDHGLYSKERAEEQPRPPVKANDYSSSSESSESSEESESGEGAEEESPTDRYETMMCEYFTVVFWFHFSHFSFDVFISPRDADSDSVNTMVVHEEEEGEGGDEERLVLFVGVVGLGSRFEQLKLEVRKGSMVNVNPTNTRPVSDSPEIRKYKKRFNSEILCAALWGVNLLVGTENGLKLLDRSGQGKVYPLINSRRFQQMDVLEGLNLLITISGKKNKVRVYYLAWLRNKILHNDPEVEKKQGWTTVGEMEGCVHYKVVKYERIKFLVIALKNAVEVYAWAPKPYHKFMAFKSFGDLPHRPLLVDLTVEEGQRLKVIYGSSAGFHAIDVDSGNNYDIYIPVHIQSQVTPHAIVFLPNSDGMEMLLCYEDEGVYVNTYGRIIKDVVLQWGEMPTSVAHICSNQIMGWGEKAIEIRSVETGHLDGVFMHKRAQRLKFLCERNDKVFFASVRSGGSSQVYFMTLNRNCIMNW</sequence>
<dbReference type="Pfam" id="PF00069">
    <property type="entry name" value="Pkinase"/>
    <property type="match status" value="1"/>
</dbReference>
<dbReference type="SMART" id="SM00220">
    <property type="entry name" value="S_TKc"/>
    <property type="match status" value="1"/>
</dbReference>
<dbReference type="InterPro" id="IPR051700">
    <property type="entry name" value="STE20_Ser-Thr_kinase"/>
</dbReference>
<feature type="compositionally biased region" description="Basic and acidic residues" evidence="9">
    <location>
        <begin position="584"/>
        <end position="602"/>
    </location>
</feature>
<dbReference type="SUPFAM" id="SSF56112">
    <property type="entry name" value="Protein kinase-like (PK-like)"/>
    <property type="match status" value="1"/>
</dbReference>
<keyword evidence="3" id="KW-0723">Serine/threonine-protein kinase</keyword>
<feature type="domain" description="Protein kinase" evidence="10">
    <location>
        <begin position="18"/>
        <end position="279"/>
    </location>
</feature>
<feature type="compositionally biased region" description="Acidic residues" evidence="9">
    <location>
        <begin position="655"/>
        <end position="670"/>
    </location>
</feature>
<feature type="region of interest" description="Disordered" evidence="9">
    <location>
        <begin position="318"/>
        <end position="421"/>
    </location>
</feature>
<feature type="compositionally biased region" description="Acidic residues" evidence="9">
    <location>
        <begin position="272"/>
        <end position="288"/>
    </location>
</feature>
<dbReference type="Gene3D" id="3.30.200.20">
    <property type="entry name" value="Phosphorylase Kinase, domain 1"/>
    <property type="match status" value="1"/>
</dbReference>
<keyword evidence="13" id="KW-1185">Reference proteome</keyword>
<dbReference type="InterPro" id="IPR001180">
    <property type="entry name" value="CNH_dom"/>
</dbReference>
<dbReference type="FunFam" id="1.10.510.10:FF:001738">
    <property type="entry name" value="TRAF2 and NCK interacting kinase"/>
    <property type="match status" value="1"/>
</dbReference>
<dbReference type="PROSITE" id="PS50011">
    <property type="entry name" value="PROTEIN_KINASE_DOM"/>
    <property type="match status" value="1"/>
</dbReference>
<dbReference type="PROSITE" id="PS50219">
    <property type="entry name" value="CNH"/>
    <property type="match status" value="1"/>
</dbReference>
<evidence type="ECO:0000313" key="13">
    <source>
        <dbReference type="Proteomes" id="UP000472270"/>
    </source>
</evidence>
<dbReference type="GO" id="GO:0004674">
    <property type="term" value="F:protein serine/threonine kinase activity"/>
    <property type="evidence" value="ECO:0007669"/>
    <property type="project" value="UniProtKB-KW"/>
</dbReference>
<feature type="compositionally biased region" description="Basic and acidic residues" evidence="9">
    <location>
        <begin position="334"/>
        <end position="419"/>
    </location>
</feature>
<evidence type="ECO:0000256" key="9">
    <source>
        <dbReference type="SAM" id="MobiDB-lite"/>
    </source>
</evidence>
<dbReference type="PANTHER" id="PTHR47096">
    <property type="entry name" value="MISSHAPEN LIKE KINASE 1"/>
    <property type="match status" value="1"/>
</dbReference>
<dbReference type="InterPro" id="IPR008271">
    <property type="entry name" value="Ser/Thr_kinase_AS"/>
</dbReference>
<organism evidence="12 13">
    <name type="scientific">Sinocyclocheilus rhinocerous</name>
    <dbReference type="NCBI Taxonomy" id="307959"/>
    <lineage>
        <taxon>Eukaryota</taxon>
        <taxon>Metazoa</taxon>
        <taxon>Chordata</taxon>
        <taxon>Craniata</taxon>
        <taxon>Vertebrata</taxon>
        <taxon>Euteleostomi</taxon>
        <taxon>Actinopterygii</taxon>
        <taxon>Neopterygii</taxon>
        <taxon>Teleostei</taxon>
        <taxon>Ostariophysi</taxon>
        <taxon>Cypriniformes</taxon>
        <taxon>Cyprinidae</taxon>
        <taxon>Cyprininae</taxon>
        <taxon>Sinocyclocheilus</taxon>
    </lineage>
</organism>
<feature type="compositionally biased region" description="Polar residues" evidence="9">
    <location>
        <begin position="470"/>
        <end position="503"/>
    </location>
</feature>
<dbReference type="GO" id="GO:0005524">
    <property type="term" value="F:ATP binding"/>
    <property type="evidence" value="ECO:0007669"/>
    <property type="project" value="UniProtKB-UniRule"/>
</dbReference>
<evidence type="ECO:0000256" key="5">
    <source>
        <dbReference type="ARBA" id="ARBA00022741"/>
    </source>
</evidence>
<evidence type="ECO:0000256" key="8">
    <source>
        <dbReference type="PROSITE-ProRule" id="PRU10141"/>
    </source>
</evidence>
<evidence type="ECO:0000256" key="6">
    <source>
        <dbReference type="ARBA" id="ARBA00022777"/>
    </source>
</evidence>
<feature type="region of interest" description="Disordered" evidence="9">
    <location>
        <begin position="631"/>
        <end position="673"/>
    </location>
</feature>
<evidence type="ECO:0000259" key="11">
    <source>
        <dbReference type="PROSITE" id="PS50219"/>
    </source>
</evidence>
<proteinExistence type="inferred from homology"/>
<feature type="region of interest" description="Disordered" evidence="9">
    <location>
        <begin position="262"/>
        <end position="303"/>
    </location>
</feature>
<evidence type="ECO:0000256" key="1">
    <source>
        <dbReference type="ARBA" id="ARBA00008874"/>
    </source>
</evidence>
<evidence type="ECO:0000256" key="7">
    <source>
        <dbReference type="ARBA" id="ARBA00022840"/>
    </source>
</evidence>
<accession>A0A673MXC4</accession>
<dbReference type="InterPro" id="IPR011009">
    <property type="entry name" value="Kinase-like_dom_sf"/>
</dbReference>
<dbReference type="PROSITE" id="PS00108">
    <property type="entry name" value="PROTEIN_KINASE_ST"/>
    <property type="match status" value="1"/>
</dbReference>
<evidence type="ECO:0000256" key="2">
    <source>
        <dbReference type="ARBA" id="ARBA00012513"/>
    </source>
</evidence>
<dbReference type="FunFam" id="3.30.200.20:FF:000006">
    <property type="entry name" value="TRAF2 and NCK-interacting protein kinase isoform 4"/>
    <property type="match status" value="1"/>
</dbReference>
<feature type="binding site" evidence="8">
    <location>
        <position position="47"/>
    </location>
    <ligand>
        <name>ATP</name>
        <dbReference type="ChEBI" id="CHEBI:30616"/>
    </ligand>
</feature>
<gene>
    <name evidence="12" type="primary">LOC107746403</name>
</gene>
<evidence type="ECO:0000256" key="4">
    <source>
        <dbReference type="ARBA" id="ARBA00022679"/>
    </source>
</evidence>
<dbReference type="Proteomes" id="UP000472270">
    <property type="component" value="Unassembled WGS sequence"/>
</dbReference>
<evidence type="ECO:0000259" key="10">
    <source>
        <dbReference type="PROSITE" id="PS50011"/>
    </source>
</evidence>